<name>A0A7L1QYW6_9PASS</name>
<proteinExistence type="predicted"/>
<evidence type="ECO:0000313" key="1">
    <source>
        <dbReference type="EMBL" id="NXO29120.1"/>
    </source>
</evidence>
<dbReference type="SUPFAM" id="SSF116878">
    <property type="entry name" value="TrmE connector domain"/>
    <property type="match status" value="1"/>
</dbReference>
<comment type="caution">
    <text evidence="1">The sequence shown here is derived from an EMBL/GenBank/DDBJ whole genome shotgun (WGS) entry which is preliminary data.</text>
</comment>
<evidence type="ECO:0000313" key="2">
    <source>
        <dbReference type="Proteomes" id="UP000546986"/>
    </source>
</evidence>
<protein>
    <submittedName>
        <fullName evidence="1">GTPB3 GTPase</fullName>
    </submittedName>
</protein>
<organism evidence="1 2">
    <name type="scientific">Cisticola juncidis</name>
    <dbReference type="NCBI Taxonomy" id="52622"/>
    <lineage>
        <taxon>Eukaryota</taxon>
        <taxon>Metazoa</taxon>
        <taxon>Chordata</taxon>
        <taxon>Craniata</taxon>
        <taxon>Vertebrata</taxon>
        <taxon>Euteleostomi</taxon>
        <taxon>Archelosauria</taxon>
        <taxon>Archosauria</taxon>
        <taxon>Dinosauria</taxon>
        <taxon>Saurischia</taxon>
        <taxon>Theropoda</taxon>
        <taxon>Coelurosauria</taxon>
        <taxon>Aves</taxon>
        <taxon>Neognathae</taxon>
        <taxon>Neoaves</taxon>
        <taxon>Telluraves</taxon>
        <taxon>Australaves</taxon>
        <taxon>Passeriformes</taxon>
        <taxon>Sylvioidea</taxon>
        <taxon>Cisticolidae</taxon>
        <taxon>Cisticola</taxon>
    </lineage>
</organism>
<dbReference type="Proteomes" id="UP000546986">
    <property type="component" value="Unassembled WGS sequence"/>
</dbReference>
<dbReference type="Gene3D" id="1.20.120.430">
    <property type="entry name" value="tRNA modification GTPase MnmE domain 2"/>
    <property type="match status" value="1"/>
</dbReference>
<keyword evidence="2" id="KW-1185">Reference proteome</keyword>
<feature type="non-terminal residue" evidence="1">
    <location>
        <position position="1"/>
    </location>
</feature>
<dbReference type="EMBL" id="VXBR01008943">
    <property type="protein sequence ID" value="NXO29120.1"/>
    <property type="molecule type" value="Genomic_DNA"/>
</dbReference>
<dbReference type="AlphaFoldDB" id="A0A7L1QYW6"/>
<sequence>SLTRTRHSRHLGACAAALSRFGRGDSGDNSGDSGDLGDLGDLAVAAEQLRVARRELGRITGHVGAEEGLDIIFRDF</sequence>
<dbReference type="InterPro" id="IPR027368">
    <property type="entry name" value="MnmE_dom2"/>
</dbReference>
<accession>A0A7L1QYW6</accession>
<gene>
    <name evidence="1" type="primary">Gtpbp3</name>
    <name evidence="1" type="ORF">CISJUN_R15077</name>
</gene>
<feature type="non-terminal residue" evidence="1">
    <location>
        <position position="76"/>
    </location>
</feature>
<reference evidence="1 2" key="1">
    <citation type="submission" date="2019-09" db="EMBL/GenBank/DDBJ databases">
        <title>Bird 10,000 Genomes (B10K) Project - Family phase.</title>
        <authorList>
            <person name="Zhang G."/>
        </authorList>
    </citation>
    <scope>NUCLEOTIDE SEQUENCE [LARGE SCALE GENOMIC DNA]</scope>
    <source>
        <strain evidence="1">B10K-DU-002-30</strain>
        <tissue evidence="1">Muscle</tissue>
    </source>
</reference>